<evidence type="ECO:0000313" key="2">
    <source>
        <dbReference type="EMBL" id="JAP88628.1"/>
    </source>
</evidence>
<sequence>NRIIMMSGQPTSSIVLNKAKVIKGSIFTCLDKWERCIQYMVIKSINHTNSNSTLSLAKPIQLQTLGSEDELEDRAEFDILDLEQSLNNIDNERLKVEDIVTNIKKEQTVEIFLIMKRGPDFKQDAASELKNMMKNHIVGDYQFLATSPSSPQDLVQISFKISNMQSYQCVKTIESIIQEMGGYNIEIDLASGFVSFDNTVQGKKLVYDAIIQAGFECQNVDVCSNVLMKPTKSKRETKSIHFQIIRLGMNLLVALSDFICHFIFKFNLASTIVFFCLNLVLMFVNFLPQSWEQQHQQKEGK</sequence>
<dbReference type="GO" id="GO:0046872">
    <property type="term" value="F:metal ion binding"/>
    <property type="evidence" value="ECO:0007669"/>
    <property type="project" value="InterPro"/>
</dbReference>
<dbReference type="CDD" id="cd00371">
    <property type="entry name" value="HMA"/>
    <property type="match status" value="1"/>
</dbReference>
<keyword evidence="1" id="KW-1133">Transmembrane helix</keyword>
<keyword evidence="1" id="KW-0812">Transmembrane</keyword>
<protein>
    <submittedName>
        <fullName evidence="2">Uncharacterized protein</fullName>
    </submittedName>
</protein>
<dbReference type="Gene3D" id="3.30.70.100">
    <property type="match status" value="1"/>
</dbReference>
<evidence type="ECO:0000256" key="1">
    <source>
        <dbReference type="SAM" id="Phobius"/>
    </source>
</evidence>
<dbReference type="EMBL" id="GDID01007978">
    <property type="protein sequence ID" value="JAP88628.1"/>
    <property type="molecule type" value="Transcribed_RNA"/>
</dbReference>
<feature type="non-terminal residue" evidence="2">
    <location>
        <position position="1"/>
    </location>
</feature>
<name>A0A146JWW8_9EUKA</name>
<feature type="non-terminal residue" evidence="2">
    <location>
        <position position="301"/>
    </location>
</feature>
<accession>A0A146JWW8</accession>
<dbReference type="SUPFAM" id="SSF55008">
    <property type="entry name" value="HMA, heavy metal-associated domain"/>
    <property type="match status" value="1"/>
</dbReference>
<dbReference type="AlphaFoldDB" id="A0A146JWW8"/>
<feature type="transmembrane region" description="Helical" evidence="1">
    <location>
        <begin position="270"/>
        <end position="288"/>
    </location>
</feature>
<dbReference type="InterPro" id="IPR006121">
    <property type="entry name" value="HMA_dom"/>
</dbReference>
<organism evidence="2">
    <name type="scientific">Trepomonas sp. PC1</name>
    <dbReference type="NCBI Taxonomy" id="1076344"/>
    <lineage>
        <taxon>Eukaryota</taxon>
        <taxon>Metamonada</taxon>
        <taxon>Diplomonadida</taxon>
        <taxon>Hexamitidae</taxon>
        <taxon>Hexamitinae</taxon>
        <taxon>Trepomonas</taxon>
    </lineage>
</organism>
<proteinExistence type="predicted"/>
<feature type="transmembrane region" description="Helical" evidence="1">
    <location>
        <begin position="244"/>
        <end position="264"/>
    </location>
</feature>
<dbReference type="InterPro" id="IPR036163">
    <property type="entry name" value="HMA_dom_sf"/>
</dbReference>
<keyword evidence="1" id="KW-0472">Membrane</keyword>
<gene>
    <name evidence="2" type="ORF">TPC1_31877</name>
</gene>
<reference evidence="2" key="1">
    <citation type="submission" date="2015-07" db="EMBL/GenBank/DDBJ databases">
        <title>Adaptation to a free-living lifestyle via gene acquisitions in the diplomonad Trepomonas sp. PC1.</title>
        <authorList>
            <person name="Xu F."/>
            <person name="Jerlstrom-Hultqvist J."/>
            <person name="Kolisko M."/>
            <person name="Simpson A.G.B."/>
            <person name="Roger A.J."/>
            <person name="Svard S.G."/>
            <person name="Andersson J.O."/>
        </authorList>
    </citation>
    <scope>NUCLEOTIDE SEQUENCE</scope>
    <source>
        <strain evidence="2">PC1</strain>
    </source>
</reference>